<dbReference type="RefSeq" id="WP_088660829.1">
    <property type="nucleotide sequence ID" value="NZ_UHJL01000003.1"/>
</dbReference>
<dbReference type="InterPro" id="IPR015854">
    <property type="entry name" value="ABC_transpr_LolD-like"/>
</dbReference>
<evidence type="ECO:0000259" key="4">
    <source>
        <dbReference type="PROSITE" id="PS50893"/>
    </source>
</evidence>
<protein>
    <submittedName>
        <fullName evidence="5">Putative ABC transport system ATP-binding protein</fullName>
    </submittedName>
</protein>
<dbReference type="PROSITE" id="PS00211">
    <property type="entry name" value="ABC_TRANSPORTER_1"/>
    <property type="match status" value="1"/>
</dbReference>
<sequence length="227" mass="24826">MILNGNNITKEYTRRGEKFPAVNNADFFAWSGDYTVIFGESGSGKSTLLNTLAGISAPTFGSIAIDGQPLYTLNDEDRSKLRNERIGYIPQNAACLPAFTVTENIELAASLYKHRIDKEQIQSLLKKLGIAHLANEYPANLSGGELRRVAIARALVNNPDLIIADEPTSNLDEDNSRKVFSLFGRLAKSGVAVIVATHDRSAFGYSNRTYHMKSGTLIPDIGEYGNL</sequence>
<keyword evidence="2" id="KW-0547">Nucleotide-binding</keyword>
<evidence type="ECO:0000256" key="3">
    <source>
        <dbReference type="ARBA" id="ARBA00022840"/>
    </source>
</evidence>
<proteinExistence type="predicted"/>
<dbReference type="Gene3D" id="3.40.50.300">
    <property type="entry name" value="P-loop containing nucleotide triphosphate hydrolases"/>
    <property type="match status" value="1"/>
</dbReference>
<dbReference type="PANTHER" id="PTHR24220">
    <property type="entry name" value="IMPORT ATP-BINDING PROTEIN"/>
    <property type="match status" value="1"/>
</dbReference>
<keyword evidence="3 5" id="KW-0067">ATP-binding</keyword>
<dbReference type="GO" id="GO:0005886">
    <property type="term" value="C:plasma membrane"/>
    <property type="evidence" value="ECO:0007669"/>
    <property type="project" value="TreeGrafter"/>
</dbReference>
<dbReference type="GO" id="GO:0005524">
    <property type="term" value="F:ATP binding"/>
    <property type="evidence" value="ECO:0007669"/>
    <property type="project" value="UniProtKB-KW"/>
</dbReference>
<accession>A0A380S767</accession>
<gene>
    <name evidence="5" type="ORF">SAMN05661053_2277</name>
</gene>
<keyword evidence="1" id="KW-0813">Transport</keyword>
<feature type="domain" description="ABC transporter" evidence="4">
    <location>
        <begin position="3"/>
        <end position="227"/>
    </location>
</feature>
<dbReference type="InterPro" id="IPR017871">
    <property type="entry name" value="ABC_transporter-like_CS"/>
</dbReference>
<dbReference type="Proteomes" id="UP000255423">
    <property type="component" value="Unassembled WGS sequence"/>
</dbReference>
<evidence type="ECO:0000313" key="6">
    <source>
        <dbReference type="Proteomes" id="UP000255423"/>
    </source>
</evidence>
<evidence type="ECO:0000313" key="5">
    <source>
        <dbReference type="EMBL" id="SUQ24863.1"/>
    </source>
</evidence>
<dbReference type="EMBL" id="UHJL01000003">
    <property type="protein sequence ID" value="SUQ24863.1"/>
    <property type="molecule type" value="Genomic_DNA"/>
</dbReference>
<dbReference type="SUPFAM" id="SSF52540">
    <property type="entry name" value="P-loop containing nucleoside triphosphate hydrolases"/>
    <property type="match status" value="1"/>
</dbReference>
<dbReference type="Pfam" id="PF00005">
    <property type="entry name" value="ABC_tran"/>
    <property type="match status" value="1"/>
</dbReference>
<organism evidence="5 6">
    <name type="scientific">Fibrobacter succinogenes</name>
    <name type="common">Bacteroides succinogenes</name>
    <dbReference type="NCBI Taxonomy" id="833"/>
    <lineage>
        <taxon>Bacteria</taxon>
        <taxon>Pseudomonadati</taxon>
        <taxon>Fibrobacterota</taxon>
        <taxon>Fibrobacteria</taxon>
        <taxon>Fibrobacterales</taxon>
        <taxon>Fibrobacteraceae</taxon>
        <taxon>Fibrobacter</taxon>
    </lineage>
</organism>
<dbReference type="PROSITE" id="PS50893">
    <property type="entry name" value="ABC_TRANSPORTER_2"/>
    <property type="match status" value="1"/>
</dbReference>
<dbReference type="InterPro" id="IPR017911">
    <property type="entry name" value="MacB-like_ATP-bd"/>
</dbReference>
<reference evidence="5 6" key="1">
    <citation type="submission" date="2017-08" db="EMBL/GenBank/DDBJ databases">
        <authorList>
            <person name="de Groot N.N."/>
        </authorList>
    </citation>
    <scope>NUCLEOTIDE SEQUENCE [LARGE SCALE GENOMIC DNA]</scope>
    <source>
        <strain evidence="5 6">HM2</strain>
    </source>
</reference>
<dbReference type="InterPro" id="IPR027417">
    <property type="entry name" value="P-loop_NTPase"/>
</dbReference>
<dbReference type="PANTHER" id="PTHR24220:SF662">
    <property type="entry name" value="ABC TRANSPORTER ATP-BINDING PROTEIN"/>
    <property type="match status" value="1"/>
</dbReference>
<evidence type="ECO:0000256" key="2">
    <source>
        <dbReference type="ARBA" id="ARBA00022741"/>
    </source>
</evidence>
<dbReference type="InterPro" id="IPR003439">
    <property type="entry name" value="ABC_transporter-like_ATP-bd"/>
</dbReference>
<dbReference type="GO" id="GO:0022857">
    <property type="term" value="F:transmembrane transporter activity"/>
    <property type="evidence" value="ECO:0007669"/>
    <property type="project" value="TreeGrafter"/>
</dbReference>
<dbReference type="SMART" id="SM00382">
    <property type="entry name" value="AAA"/>
    <property type="match status" value="1"/>
</dbReference>
<evidence type="ECO:0000256" key="1">
    <source>
        <dbReference type="ARBA" id="ARBA00022448"/>
    </source>
</evidence>
<name>A0A380S767_FIBSU</name>
<dbReference type="InterPro" id="IPR003593">
    <property type="entry name" value="AAA+_ATPase"/>
</dbReference>
<dbReference type="AlphaFoldDB" id="A0A380S767"/>
<dbReference type="CDD" id="cd03255">
    <property type="entry name" value="ABC_MJ0796_LolCDE_FtsE"/>
    <property type="match status" value="1"/>
</dbReference>
<dbReference type="GO" id="GO:0016887">
    <property type="term" value="F:ATP hydrolysis activity"/>
    <property type="evidence" value="ECO:0007669"/>
    <property type="project" value="InterPro"/>
</dbReference>